<evidence type="ECO:0000313" key="4">
    <source>
        <dbReference type="Proteomes" id="UP001344447"/>
    </source>
</evidence>
<evidence type="ECO:0000313" key="3">
    <source>
        <dbReference type="EMBL" id="KAK5575450.1"/>
    </source>
</evidence>
<name>A0AAN7YWD0_9MYCE</name>
<dbReference type="PANTHER" id="PTHR35883">
    <property type="entry name" value="CYCLIC AMP-INDUCIBLE PROTEIN BP74-RELATED"/>
    <property type="match status" value="1"/>
</dbReference>
<reference evidence="3 4" key="1">
    <citation type="submission" date="2023-11" db="EMBL/GenBank/DDBJ databases">
        <title>Dfirmibasis_genome.</title>
        <authorList>
            <person name="Edelbroek B."/>
            <person name="Kjellin J."/>
            <person name="Jerlstrom-Hultqvist J."/>
            <person name="Soderbom F."/>
        </authorList>
    </citation>
    <scope>NUCLEOTIDE SEQUENCE [LARGE SCALE GENOMIC DNA]</scope>
    <source>
        <strain evidence="3 4">TNS-C-14</strain>
    </source>
</reference>
<proteinExistence type="predicted"/>
<evidence type="ECO:0000259" key="2">
    <source>
        <dbReference type="Pfam" id="PF23621"/>
    </source>
</evidence>
<organism evidence="3 4">
    <name type="scientific">Dictyostelium firmibasis</name>
    <dbReference type="NCBI Taxonomy" id="79012"/>
    <lineage>
        <taxon>Eukaryota</taxon>
        <taxon>Amoebozoa</taxon>
        <taxon>Evosea</taxon>
        <taxon>Eumycetozoa</taxon>
        <taxon>Dictyostelia</taxon>
        <taxon>Dictyosteliales</taxon>
        <taxon>Dictyosteliaceae</taxon>
        <taxon>Dictyostelium</taxon>
    </lineage>
</organism>
<dbReference type="EMBL" id="JAVFKY010000005">
    <property type="protein sequence ID" value="KAK5575450.1"/>
    <property type="molecule type" value="Genomic_DNA"/>
</dbReference>
<keyword evidence="4" id="KW-1185">Reference proteome</keyword>
<accession>A0AAN7YWD0</accession>
<gene>
    <name evidence="3" type="ORF">RB653_006583</name>
</gene>
<dbReference type="Proteomes" id="UP001344447">
    <property type="component" value="Unassembled WGS sequence"/>
</dbReference>
<protein>
    <recommendedName>
        <fullName evidence="2">BP74 N-terminal domain-containing protein</fullName>
    </recommendedName>
</protein>
<sequence>MKLILILLVALFSFFALARSETAYFAFKTHGSQHDFIFKLTDDGLIKSARAILSGEEQLATHVMGRIRKVQASYNPHYSYHFDEKTISFFSMAIEVCDATLQYTEDYLDEACGAFLPGCFFCPWSSVITKEVKINELN</sequence>
<dbReference type="AlphaFoldDB" id="A0AAN7YWD0"/>
<feature type="domain" description="BP74 N-terminal" evidence="2">
    <location>
        <begin position="21"/>
        <end position="134"/>
    </location>
</feature>
<comment type="caution">
    <text evidence="3">The sequence shown here is derived from an EMBL/GenBank/DDBJ whole genome shotgun (WGS) entry which is preliminary data.</text>
</comment>
<evidence type="ECO:0000256" key="1">
    <source>
        <dbReference type="SAM" id="SignalP"/>
    </source>
</evidence>
<dbReference type="InterPro" id="IPR056422">
    <property type="entry name" value="BP74_N"/>
</dbReference>
<dbReference type="InterPro" id="IPR053344">
    <property type="entry name" value="cAMP-inducible_BP74-like"/>
</dbReference>
<keyword evidence="1" id="KW-0732">Signal</keyword>
<dbReference type="Pfam" id="PF23621">
    <property type="entry name" value="BP74_N"/>
    <property type="match status" value="1"/>
</dbReference>
<dbReference type="PANTHER" id="PTHR35883:SF1">
    <property type="entry name" value="CALMODULIN-BINDING PROTEIN CAM-BP15-RELATED"/>
    <property type="match status" value="1"/>
</dbReference>
<feature type="signal peptide" evidence="1">
    <location>
        <begin position="1"/>
        <end position="20"/>
    </location>
</feature>
<feature type="chain" id="PRO_5043044527" description="BP74 N-terminal domain-containing protein" evidence="1">
    <location>
        <begin position="21"/>
        <end position="138"/>
    </location>
</feature>